<accession>A0A4Z2H4Q6</accession>
<dbReference type="Proteomes" id="UP000314294">
    <property type="component" value="Unassembled WGS sequence"/>
</dbReference>
<name>A0A4Z2H4Q6_9TELE</name>
<evidence type="ECO:0000313" key="2">
    <source>
        <dbReference type="Proteomes" id="UP000314294"/>
    </source>
</evidence>
<proteinExistence type="predicted"/>
<evidence type="ECO:0000313" key="1">
    <source>
        <dbReference type="EMBL" id="TNN60847.1"/>
    </source>
</evidence>
<gene>
    <name evidence="1" type="ORF">EYF80_028944</name>
</gene>
<organism evidence="1 2">
    <name type="scientific">Liparis tanakae</name>
    <name type="common">Tanaka's snailfish</name>
    <dbReference type="NCBI Taxonomy" id="230148"/>
    <lineage>
        <taxon>Eukaryota</taxon>
        <taxon>Metazoa</taxon>
        <taxon>Chordata</taxon>
        <taxon>Craniata</taxon>
        <taxon>Vertebrata</taxon>
        <taxon>Euteleostomi</taxon>
        <taxon>Actinopterygii</taxon>
        <taxon>Neopterygii</taxon>
        <taxon>Teleostei</taxon>
        <taxon>Neoteleostei</taxon>
        <taxon>Acanthomorphata</taxon>
        <taxon>Eupercaria</taxon>
        <taxon>Perciformes</taxon>
        <taxon>Cottioidei</taxon>
        <taxon>Cottales</taxon>
        <taxon>Liparidae</taxon>
        <taxon>Liparis</taxon>
    </lineage>
</organism>
<sequence>MLRPSPLDVSRAPIPSSMIHVRWSALLARLGPQPKPSEGHIVESWSERRDAALASLTTRDGQTLSRCADTLGGYAVAAKACISAVCGGIATGEEHEPIVE</sequence>
<protein>
    <submittedName>
        <fullName evidence="1">Uncharacterized protein</fullName>
    </submittedName>
</protein>
<comment type="caution">
    <text evidence="1">The sequence shown here is derived from an EMBL/GenBank/DDBJ whole genome shotgun (WGS) entry which is preliminary data.</text>
</comment>
<dbReference type="EMBL" id="SRLO01000326">
    <property type="protein sequence ID" value="TNN60847.1"/>
    <property type="molecule type" value="Genomic_DNA"/>
</dbReference>
<keyword evidence="2" id="KW-1185">Reference proteome</keyword>
<dbReference type="AlphaFoldDB" id="A0A4Z2H4Q6"/>
<reference evidence="1 2" key="1">
    <citation type="submission" date="2019-03" db="EMBL/GenBank/DDBJ databases">
        <title>First draft genome of Liparis tanakae, snailfish: a comprehensive survey of snailfish specific genes.</title>
        <authorList>
            <person name="Kim W."/>
            <person name="Song I."/>
            <person name="Jeong J.-H."/>
            <person name="Kim D."/>
            <person name="Kim S."/>
            <person name="Ryu S."/>
            <person name="Song J.Y."/>
            <person name="Lee S.K."/>
        </authorList>
    </citation>
    <scope>NUCLEOTIDE SEQUENCE [LARGE SCALE GENOMIC DNA]</scope>
    <source>
        <tissue evidence="1">Muscle</tissue>
    </source>
</reference>